<evidence type="ECO:0000313" key="2">
    <source>
        <dbReference type="EMBL" id="CAD8214725.1"/>
    </source>
</evidence>
<dbReference type="EMBL" id="CAJJDP010000191">
    <property type="protein sequence ID" value="CAD8214725.1"/>
    <property type="molecule type" value="Genomic_DNA"/>
</dbReference>
<evidence type="ECO:0000256" key="1">
    <source>
        <dbReference type="SAM" id="Phobius"/>
    </source>
</evidence>
<organism evidence="2 3">
    <name type="scientific">Paramecium octaurelia</name>
    <dbReference type="NCBI Taxonomy" id="43137"/>
    <lineage>
        <taxon>Eukaryota</taxon>
        <taxon>Sar</taxon>
        <taxon>Alveolata</taxon>
        <taxon>Ciliophora</taxon>
        <taxon>Intramacronucleata</taxon>
        <taxon>Oligohymenophorea</taxon>
        <taxon>Peniculida</taxon>
        <taxon>Parameciidae</taxon>
        <taxon>Paramecium</taxon>
    </lineage>
</organism>
<comment type="caution">
    <text evidence="2">The sequence shown here is derived from an EMBL/GenBank/DDBJ whole genome shotgun (WGS) entry which is preliminary data.</text>
</comment>
<feature type="transmembrane region" description="Helical" evidence="1">
    <location>
        <begin position="346"/>
        <end position="369"/>
    </location>
</feature>
<evidence type="ECO:0008006" key="4">
    <source>
        <dbReference type="Google" id="ProtNLM"/>
    </source>
</evidence>
<gene>
    <name evidence="2" type="ORF">POCTA_138.1.T1870024</name>
</gene>
<keyword evidence="1" id="KW-1133">Transmembrane helix</keyword>
<accession>A0A8S1YK82</accession>
<feature type="transmembrane region" description="Helical" evidence="1">
    <location>
        <begin position="405"/>
        <end position="423"/>
    </location>
</feature>
<keyword evidence="3" id="KW-1185">Reference proteome</keyword>
<sequence>MPLLIQIYCDIIQNSILKFYKSFRNCTSLTILLKMGSRSEQFKNLKVSCKNHIQIWIQNFFVSGKDNKVQNYQFQFSRQNPLQFGQQNTIFTLTLATSSQLCVNKLWRIRIYDHPNICQYSKNFGQFLEFSKTIKALMWQFIQPNFNILQAYNFTFQFVTPFLSTPGLRFVQIRIIILHFIIIETSLRHITCKFCLKHSIIQGIHCNQIFIVELGNLCIIQLFIEILILGGILFILQLQVLKVPTFVLKCESELARKSLRWKKCYSCYKDTLFLNNYQTRKCISMRLFIYFIVPNNLHEIFILEVLISKDFQKGDQYIDFTYFTKQYSEGFMFGNHKIFLGINREIICLLPIQLIIHIILQLFILIQFLDVILKQWRVFYQTSTIIISQYSLHYQQLLSVLDRKILLKINIVLYRIINYYLLFSPFFYTVQMKILALNGYFDNTIIKLDPFQCCPQQFFSNQYFRFVNFPQECLSLF</sequence>
<dbReference type="Proteomes" id="UP000683925">
    <property type="component" value="Unassembled WGS sequence"/>
</dbReference>
<reference evidence="2" key="1">
    <citation type="submission" date="2021-01" db="EMBL/GenBank/DDBJ databases">
        <authorList>
            <consortium name="Genoscope - CEA"/>
            <person name="William W."/>
        </authorList>
    </citation>
    <scope>NUCLEOTIDE SEQUENCE</scope>
</reference>
<name>A0A8S1YK82_PAROT</name>
<protein>
    <recommendedName>
        <fullName evidence="4">Transmembrane protein</fullName>
    </recommendedName>
</protein>
<keyword evidence="1" id="KW-0472">Membrane</keyword>
<keyword evidence="1" id="KW-0812">Transmembrane</keyword>
<evidence type="ECO:0000313" key="3">
    <source>
        <dbReference type="Proteomes" id="UP000683925"/>
    </source>
</evidence>
<feature type="transmembrane region" description="Helical" evidence="1">
    <location>
        <begin position="214"/>
        <end position="236"/>
    </location>
</feature>
<dbReference type="AlphaFoldDB" id="A0A8S1YK82"/>
<proteinExistence type="predicted"/>